<name>A0AAI8CFP2_9FLAO</name>
<accession>A0AAI8CFP2</accession>
<dbReference type="CDD" id="cd22641">
    <property type="entry name" value="C24-like"/>
    <property type="match status" value="1"/>
</dbReference>
<dbReference type="AlphaFoldDB" id="A0AAI8CFP2"/>
<reference evidence="1 2" key="2">
    <citation type="submission" date="2019-05" db="EMBL/GenBank/DDBJ databases">
        <authorList>
            <person name="Ravantti J.J."/>
        </authorList>
    </citation>
    <scope>NUCLEOTIDE SEQUENCE [LARGE SCALE GENOMIC DNA]</scope>
    <source>
        <strain evidence="1 2">B185</strain>
    </source>
</reference>
<gene>
    <name evidence="1" type="ORF">UN65_01670</name>
</gene>
<evidence type="ECO:0000313" key="1">
    <source>
        <dbReference type="EMBL" id="AMO19236.1"/>
    </source>
</evidence>
<protein>
    <submittedName>
        <fullName evidence="1">Uncharacterized protein</fullName>
    </submittedName>
</protein>
<sequence>MNKQNFNQSGGFPLETEVLADMQESFAIFNSLGNIAGNFSIISGCEENNGVVTNGFVNINGEVIEFRGGNTTATVIIVENPIKKEFENGEEKEVLFIRYATFGIGNISYPWANFKRPKTTIELTEDVEQINQELAQKASANVIQNLLNRIVVLENRPAYVEKVRNRGYFTLGDIAGGQYAGQTLPVSGNCLSAVVAPNSDAGNGYVDITFENEMDNVNYYVNFSTESLGSIVTDNDAGNPVFKILTKNSFRFGIYEASGSVQSVRFHFEVVQI</sequence>
<proteinExistence type="predicted"/>
<dbReference type="RefSeq" id="WP_138424827.1">
    <property type="nucleotide sequence ID" value="NZ_CP010992.1"/>
</dbReference>
<reference evidence="2" key="1">
    <citation type="submission" date="2016-03" db="EMBL/GenBank/DDBJ databases">
        <title>Flavobacterium columnare strain B185, complete genome.</title>
        <authorList>
            <person name="Sundberg L.-R."/>
            <person name="Papponen P."/>
            <person name="Laanto E."/>
        </authorList>
    </citation>
    <scope>NUCLEOTIDE SEQUENCE [LARGE SCALE GENOMIC DNA]</scope>
    <source>
        <strain evidence="2">B185</strain>
    </source>
</reference>
<evidence type="ECO:0000313" key="2">
    <source>
        <dbReference type="Proteomes" id="UP000304840"/>
    </source>
</evidence>
<dbReference type="EMBL" id="CP010992">
    <property type="protein sequence ID" value="AMO19236.1"/>
    <property type="molecule type" value="Genomic_DNA"/>
</dbReference>
<dbReference type="Proteomes" id="UP000304840">
    <property type="component" value="Chromosome"/>
</dbReference>
<organism evidence="1 2">
    <name type="scientific">Flavobacterium columnare</name>
    <dbReference type="NCBI Taxonomy" id="996"/>
    <lineage>
        <taxon>Bacteria</taxon>
        <taxon>Pseudomonadati</taxon>
        <taxon>Bacteroidota</taxon>
        <taxon>Flavobacteriia</taxon>
        <taxon>Flavobacteriales</taxon>
        <taxon>Flavobacteriaceae</taxon>
        <taxon>Flavobacterium</taxon>
    </lineage>
</organism>